<dbReference type="PIRSF" id="PIRSF029928">
    <property type="entry name" value="Late_competence_ComGC"/>
    <property type="match status" value="1"/>
</dbReference>
<evidence type="ECO:0000256" key="5">
    <source>
        <dbReference type="ARBA" id="ARBA00022692"/>
    </source>
</evidence>
<keyword evidence="5 10" id="KW-0812">Transmembrane</keyword>
<dbReference type="EMBL" id="CP106878">
    <property type="protein sequence ID" value="WAA10431.1"/>
    <property type="molecule type" value="Genomic_DNA"/>
</dbReference>
<keyword evidence="8 10" id="KW-0178">Competence</keyword>
<proteinExistence type="inferred from homology"/>
<dbReference type="PANTHER" id="PTHR30093:SF2">
    <property type="entry name" value="TYPE II SECRETION SYSTEM PROTEIN H"/>
    <property type="match status" value="1"/>
</dbReference>
<evidence type="ECO:0000256" key="9">
    <source>
        <dbReference type="ARBA" id="ARBA00043982"/>
    </source>
</evidence>
<dbReference type="NCBIfam" id="TIGR02532">
    <property type="entry name" value="IV_pilin_GFxxxE"/>
    <property type="match status" value="1"/>
</dbReference>
<dbReference type="Gene3D" id="3.30.700.10">
    <property type="entry name" value="Glycoprotein, Type 4 Pilin"/>
    <property type="match status" value="1"/>
</dbReference>
<evidence type="ECO:0000256" key="12">
    <source>
        <dbReference type="SAM" id="MobiDB-lite"/>
    </source>
</evidence>
<keyword evidence="3 10" id="KW-1003">Cell membrane</keyword>
<evidence type="ECO:0000256" key="11">
    <source>
        <dbReference type="PIRSR" id="PIRSR029928-50"/>
    </source>
</evidence>
<dbReference type="GO" id="GO:0015628">
    <property type="term" value="P:protein secretion by the type II secretion system"/>
    <property type="evidence" value="ECO:0007669"/>
    <property type="project" value="InterPro"/>
</dbReference>
<dbReference type="PANTHER" id="PTHR30093">
    <property type="entry name" value="GENERAL SECRETION PATHWAY PROTEIN G"/>
    <property type="match status" value="1"/>
</dbReference>
<dbReference type="InterPro" id="IPR000983">
    <property type="entry name" value="Bac_GSPG_pilin"/>
</dbReference>
<comment type="function">
    <text evidence="10">Required for transformation and DNA binding.</text>
</comment>
<feature type="propeptide" id="PRO_5039967553" evidence="11">
    <location>
        <begin position="1"/>
        <end position="6"/>
    </location>
</feature>
<keyword evidence="6 10" id="KW-1133">Transmembrane helix</keyword>
<feature type="transmembrane region" description="Helical" evidence="10">
    <location>
        <begin position="7"/>
        <end position="27"/>
    </location>
</feature>
<dbReference type="InterPro" id="IPR016940">
    <property type="entry name" value="ComGC"/>
</dbReference>
<evidence type="ECO:0000256" key="6">
    <source>
        <dbReference type="ARBA" id="ARBA00022989"/>
    </source>
</evidence>
<evidence type="ECO:0000256" key="1">
    <source>
        <dbReference type="ARBA" id="ARBA00004162"/>
    </source>
</evidence>
<name>A0A9E8LVS2_9BACI</name>
<dbReference type="InterPro" id="IPR012902">
    <property type="entry name" value="N_methyl_site"/>
</dbReference>
<evidence type="ECO:0000256" key="8">
    <source>
        <dbReference type="ARBA" id="ARBA00023287"/>
    </source>
</evidence>
<dbReference type="GO" id="GO:0005886">
    <property type="term" value="C:plasma membrane"/>
    <property type="evidence" value="ECO:0007669"/>
    <property type="project" value="UniProtKB-SubCell"/>
</dbReference>
<dbReference type="PROSITE" id="PS00409">
    <property type="entry name" value="PROKAR_NTER_METHYL"/>
    <property type="match status" value="1"/>
</dbReference>
<dbReference type="NCBIfam" id="NF040999">
    <property type="entry name" value="pilin_ComGC"/>
    <property type="match status" value="1"/>
</dbReference>
<dbReference type="InterPro" id="IPR045584">
    <property type="entry name" value="Pilin-like"/>
</dbReference>
<dbReference type="Proteomes" id="UP001164718">
    <property type="component" value="Chromosome"/>
</dbReference>
<reference evidence="13" key="1">
    <citation type="submission" date="2022-09" db="EMBL/GenBank/DDBJ databases">
        <title>Complete Genomes of Fervidibacillus albus and Fervidibacillus halotolerans isolated from tidal flat sediments.</title>
        <authorList>
            <person name="Kwon K.K."/>
            <person name="Yang S.-H."/>
            <person name="Park M.J."/>
            <person name="Oh H.-M."/>
        </authorList>
    </citation>
    <scope>NUCLEOTIDE SEQUENCE</scope>
    <source>
        <strain evidence="13">MEBiC13591</strain>
    </source>
</reference>
<evidence type="ECO:0000256" key="10">
    <source>
        <dbReference type="PIRNR" id="PIRNR029928"/>
    </source>
</evidence>
<comment type="subunit">
    <text evidence="10">Homodimer.</text>
</comment>
<evidence type="ECO:0000313" key="13">
    <source>
        <dbReference type="EMBL" id="WAA10431.1"/>
    </source>
</evidence>
<comment type="subcellular location">
    <subcellularLocation>
        <location evidence="1">Cell membrane</location>
        <topology evidence="1">Single-pass membrane protein</topology>
    </subcellularLocation>
    <subcellularLocation>
        <location evidence="2">Cell surface</location>
    </subcellularLocation>
</comment>
<evidence type="ECO:0000313" key="14">
    <source>
        <dbReference type="Proteomes" id="UP001164718"/>
    </source>
</evidence>
<organism evidence="13 14">
    <name type="scientific">Fervidibacillus albus</name>
    <dbReference type="NCBI Taxonomy" id="2980026"/>
    <lineage>
        <taxon>Bacteria</taxon>
        <taxon>Bacillati</taxon>
        <taxon>Bacillota</taxon>
        <taxon>Bacilli</taxon>
        <taxon>Bacillales</taxon>
        <taxon>Bacillaceae</taxon>
        <taxon>Fervidibacillus</taxon>
    </lineage>
</organism>
<feature type="modified residue" description="N-methylphenylalanine" evidence="11">
    <location>
        <position position="7"/>
    </location>
</feature>
<dbReference type="GO" id="GO:0015627">
    <property type="term" value="C:type II protein secretion system complex"/>
    <property type="evidence" value="ECO:0007669"/>
    <property type="project" value="InterPro"/>
</dbReference>
<evidence type="ECO:0000256" key="3">
    <source>
        <dbReference type="ARBA" id="ARBA00022475"/>
    </source>
</evidence>
<comment type="similarity">
    <text evidence="9 10">Belongs to the ComGC family.</text>
</comment>
<sequence length="101" mass="11152">MRTEKGFTLIEMMIVLFVVTILLLITVPNVTKNQQTISEKGCDGMVKMVEAQIQAYYIDHHSLPTSISDLVSNGYLEGTPACPDGSTIEIQDGSPYVERES</sequence>
<feature type="region of interest" description="Disordered" evidence="12">
    <location>
        <begin position="79"/>
        <end position="101"/>
    </location>
</feature>
<protein>
    <recommendedName>
        <fullName evidence="10">ComG operon protein 3</fullName>
    </recommendedName>
</protein>
<dbReference type="SUPFAM" id="SSF54523">
    <property type="entry name" value="Pili subunits"/>
    <property type="match status" value="1"/>
</dbReference>
<keyword evidence="14" id="KW-1185">Reference proteome</keyword>
<dbReference type="AlphaFoldDB" id="A0A9E8LVS2"/>
<dbReference type="Pfam" id="PF07963">
    <property type="entry name" value="N_methyl"/>
    <property type="match status" value="1"/>
</dbReference>
<dbReference type="KEGG" id="faf:OE104_03620"/>
<feature type="chain" id="PRO_5039967554" description="ComG operon protein 3" evidence="11">
    <location>
        <begin position="7"/>
        <end position="101"/>
    </location>
</feature>
<dbReference type="GO" id="GO:0009986">
    <property type="term" value="C:cell surface"/>
    <property type="evidence" value="ECO:0007669"/>
    <property type="project" value="UniProtKB-SubCell"/>
</dbReference>
<evidence type="ECO:0000256" key="7">
    <source>
        <dbReference type="ARBA" id="ARBA00023136"/>
    </source>
</evidence>
<keyword evidence="7 10" id="KW-0472">Membrane</keyword>
<dbReference type="GO" id="GO:0030420">
    <property type="term" value="P:establishment of competence for transformation"/>
    <property type="evidence" value="ECO:0007669"/>
    <property type="project" value="UniProtKB-UniRule"/>
</dbReference>
<dbReference type="PRINTS" id="PR00813">
    <property type="entry name" value="BCTERIALGSPG"/>
</dbReference>
<evidence type="ECO:0000256" key="2">
    <source>
        <dbReference type="ARBA" id="ARBA00004241"/>
    </source>
</evidence>
<keyword evidence="4 11" id="KW-0488">Methylation</keyword>
<accession>A0A9E8LVS2</accession>
<gene>
    <name evidence="13" type="primary">comGC</name>
    <name evidence="13" type="ORF">OE104_03620</name>
</gene>
<keyword evidence="10" id="KW-0813">Transport</keyword>
<dbReference type="RefSeq" id="WP_275418220.1">
    <property type="nucleotide sequence ID" value="NZ_CP106878.1"/>
</dbReference>
<evidence type="ECO:0000256" key="4">
    <source>
        <dbReference type="ARBA" id="ARBA00022481"/>
    </source>
</evidence>